<dbReference type="Proteomes" id="UP000735302">
    <property type="component" value="Unassembled WGS sequence"/>
</dbReference>
<dbReference type="PANTHER" id="PTHR13140:SF706">
    <property type="entry name" value="DILUTE CLASS UNCONVENTIONAL MYOSIN, ISOFORM C"/>
    <property type="match status" value="1"/>
</dbReference>
<dbReference type="Gene3D" id="1.10.10.820">
    <property type="match status" value="1"/>
</dbReference>
<feature type="region of interest" description="Disordered" evidence="11">
    <location>
        <begin position="915"/>
        <end position="1005"/>
    </location>
</feature>
<evidence type="ECO:0000256" key="9">
    <source>
        <dbReference type="PROSITE-ProRule" id="PRU00782"/>
    </source>
</evidence>
<evidence type="ECO:0000256" key="5">
    <source>
        <dbReference type="ARBA" id="ARBA00023054"/>
    </source>
</evidence>
<dbReference type="InterPro" id="IPR001609">
    <property type="entry name" value="Myosin_head_motor_dom-like"/>
</dbReference>
<reference evidence="13 14" key="1">
    <citation type="journal article" date="2021" name="Elife">
        <title>Chloroplast acquisition without the gene transfer in kleptoplastic sea slugs, Plakobranchus ocellatus.</title>
        <authorList>
            <person name="Maeda T."/>
            <person name="Takahashi S."/>
            <person name="Yoshida T."/>
            <person name="Shimamura S."/>
            <person name="Takaki Y."/>
            <person name="Nagai Y."/>
            <person name="Toyoda A."/>
            <person name="Suzuki Y."/>
            <person name="Arimoto A."/>
            <person name="Ishii H."/>
            <person name="Satoh N."/>
            <person name="Nishiyama T."/>
            <person name="Hasebe M."/>
            <person name="Maruyama T."/>
            <person name="Minagawa J."/>
            <person name="Obokata J."/>
            <person name="Shigenobu S."/>
        </authorList>
    </citation>
    <scope>NUCLEOTIDE SEQUENCE [LARGE SCALE GENOMIC DNA]</scope>
</reference>
<dbReference type="InterPro" id="IPR036961">
    <property type="entry name" value="Kinesin_motor_dom_sf"/>
</dbReference>
<dbReference type="SMART" id="SM00242">
    <property type="entry name" value="MYSc"/>
    <property type="match status" value="1"/>
</dbReference>
<dbReference type="InterPro" id="IPR000048">
    <property type="entry name" value="IQ_motif_EF-hand-BS"/>
</dbReference>
<dbReference type="Pfam" id="PF25966">
    <property type="entry name" value="Myo5a"/>
    <property type="match status" value="2"/>
</dbReference>
<feature type="coiled-coil region" evidence="10">
    <location>
        <begin position="734"/>
        <end position="909"/>
    </location>
</feature>
<keyword evidence="7" id="KW-0505">Motor protein</keyword>
<dbReference type="Gene3D" id="1.20.120.720">
    <property type="entry name" value="Myosin VI head, motor domain, U50 subdomain"/>
    <property type="match status" value="1"/>
</dbReference>
<name>A0AAV4DA91_9GAST</name>
<feature type="compositionally biased region" description="Low complexity" evidence="11">
    <location>
        <begin position="992"/>
        <end position="1005"/>
    </location>
</feature>
<comment type="caution">
    <text evidence="9">Lacks conserved residue(s) required for the propagation of feature annotation.</text>
</comment>
<dbReference type="GO" id="GO:0016459">
    <property type="term" value="C:myosin complex"/>
    <property type="evidence" value="ECO:0007669"/>
    <property type="project" value="UniProtKB-KW"/>
</dbReference>
<dbReference type="GO" id="GO:0005524">
    <property type="term" value="F:ATP binding"/>
    <property type="evidence" value="ECO:0007669"/>
    <property type="project" value="UniProtKB-KW"/>
</dbReference>
<evidence type="ECO:0000256" key="11">
    <source>
        <dbReference type="SAM" id="MobiDB-lite"/>
    </source>
</evidence>
<evidence type="ECO:0000256" key="8">
    <source>
        <dbReference type="ARBA" id="ARBA00023203"/>
    </source>
</evidence>
<sequence>MDMILIHLSKSIWAAWVFSPSQAIGNAKTTRNDNSSRFGKYIELRFSKQHSILGAHMRTYLLEKSRVVFQASEERNYHIFYQLCASEHLPEFKDLYLGSPDDFFYTSQGAAPEIRDVDDAEELSKTREAFTTLGFPEKDQMMVFRIVSAILHFGNVNIKERDGESCEIPARDESIKVMCKLLAIEESQMRMWLCNRKIQTVNETLTKPLTEANASFARDALVKGIYSRLFDWIVAQINKALHNSTKSHKFIGVLDIYGFETFKINSFEQFCINYANEKLQQIFNMHVFKLEQEEYVREQIEWSFIDFYDNQPCIDLIESKLGILDLLDEECKMPKGSDNNWCQKLYDKHLGKSQHFDKPRTSRTAFIINHFADRVEYQSDGFLEKNRDTILEEQINTLKASEHELVAELFTESSDAAAGGGGGGGGGRRRASSSTQPVRAQPKAGNKQHRKTVGSQFRDSLCALMDTLNATTPHYIRCIKPNDTKSAFEFDPKRAVEQLRACGVLETIRISAAGYPSRWTYAEFFQRYRVLALSKHISKGNMRKTCEAILPALISDDDKYRFGKTKIFFRAGQVAYLEKLRADKLRSCGVMIQKHIRGWLQRRKYQRLRKSILLVQTYGRGLLARSHADFLRKTRAATRIQARWRGFCQRKKFNSIHTAIVVLQAHVRALFARRRYMELLQKRKAIVIQTAVRGFVQRSKFRRVMRGIVLVQSHFRRRKARVQLKILKVEAKSVDHIKRVNKGLENKIIELQQRLDEKAKEATQAKQAEVMVEKLKTELTRLRVTEEDAKTSSNKVIDMEEELARLRAELEQVKGEKQDLLTEKEQMVLQHEQVVNSMLEEKMTLTEELDTAKAQIRRQEEETDEYVKEKLEAAKALLVNEFESERAHHQRLVKEHARLQQRLENLQGEMQVLTSPTKGHHRAASDISTISLESLASGMTDTDRKEEEEDQGYDTAVRKRTSSGKLGSRPAPEPPVNGSDEVAAKKPPLPPSSLTSSNSGSVSSINTVGTTATSVGSNNGGSGDMDVGLMLKLQSKIKDLEREKKKLREKLEGMEEDSGRGSIVADSAFGSLRQGLDPAVQPADHTDHSVDVSLVLKLQRRIRDLEAVKRRLTLELDSRSESKVEEPDMGRALGTWQEDALESLKMQELQNDNDKLRREVSKLMKSIADTVDFEHTSQKTISEAGKEFLGERTYL</sequence>
<dbReference type="GO" id="GO:0000146">
    <property type="term" value="F:microfilament motor activity"/>
    <property type="evidence" value="ECO:0007669"/>
    <property type="project" value="TreeGrafter"/>
</dbReference>
<dbReference type="SMART" id="SM00015">
    <property type="entry name" value="IQ"/>
    <property type="match status" value="6"/>
</dbReference>
<dbReference type="InterPro" id="IPR058662">
    <property type="entry name" value="Myo5a/b_dom"/>
</dbReference>
<evidence type="ECO:0000256" key="10">
    <source>
        <dbReference type="SAM" id="Coils"/>
    </source>
</evidence>
<dbReference type="Pfam" id="PF00063">
    <property type="entry name" value="Myosin_head"/>
    <property type="match status" value="1"/>
</dbReference>
<dbReference type="InterPro" id="IPR036103">
    <property type="entry name" value="MYSc_Myo5"/>
</dbReference>
<comment type="caution">
    <text evidence="13">The sequence shown here is derived from an EMBL/GenBank/DDBJ whole genome shotgun (WGS) entry which is preliminary data.</text>
</comment>
<dbReference type="SUPFAM" id="SSF52540">
    <property type="entry name" value="P-loop containing nucleoside triphosphate hydrolases"/>
    <property type="match status" value="3"/>
</dbReference>
<dbReference type="PROSITE" id="PS50096">
    <property type="entry name" value="IQ"/>
    <property type="match status" value="5"/>
</dbReference>
<dbReference type="Gene3D" id="6.20.240.20">
    <property type="match status" value="1"/>
</dbReference>
<accession>A0AAV4DA91</accession>
<evidence type="ECO:0000256" key="2">
    <source>
        <dbReference type="ARBA" id="ARBA00022741"/>
    </source>
</evidence>
<evidence type="ECO:0000259" key="12">
    <source>
        <dbReference type="PROSITE" id="PS51456"/>
    </source>
</evidence>
<keyword evidence="3" id="KW-0067">ATP-binding</keyword>
<feature type="region of interest" description="Actin-binding" evidence="9">
    <location>
        <begin position="461"/>
        <end position="483"/>
    </location>
</feature>
<dbReference type="CDD" id="cd23767">
    <property type="entry name" value="IQCD"/>
    <property type="match status" value="1"/>
</dbReference>
<gene>
    <name evidence="13" type="ORF">PoB_006759400</name>
</gene>
<dbReference type="Gene3D" id="1.20.58.530">
    <property type="match status" value="1"/>
</dbReference>
<keyword evidence="8 9" id="KW-0009">Actin-binding</keyword>
<dbReference type="GO" id="GO:0007015">
    <property type="term" value="P:actin filament organization"/>
    <property type="evidence" value="ECO:0007669"/>
    <property type="project" value="TreeGrafter"/>
</dbReference>
<dbReference type="FunFam" id="1.20.58.530:FF:000002">
    <property type="entry name" value="Class V myosin"/>
    <property type="match status" value="1"/>
</dbReference>
<feature type="coiled-coil region" evidence="10">
    <location>
        <begin position="1030"/>
        <end position="1057"/>
    </location>
</feature>
<evidence type="ECO:0000313" key="14">
    <source>
        <dbReference type="Proteomes" id="UP000735302"/>
    </source>
</evidence>
<evidence type="ECO:0000256" key="4">
    <source>
        <dbReference type="ARBA" id="ARBA00022860"/>
    </source>
</evidence>
<organism evidence="13 14">
    <name type="scientific">Plakobranchus ocellatus</name>
    <dbReference type="NCBI Taxonomy" id="259542"/>
    <lineage>
        <taxon>Eukaryota</taxon>
        <taxon>Metazoa</taxon>
        <taxon>Spiralia</taxon>
        <taxon>Lophotrochozoa</taxon>
        <taxon>Mollusca</taxon>
        <taxon>Gastropoda</taxon>
        <taxon>Heterobranchia</taxon>
        <taxon>Euthyneura</taxon>
        <taxon>Panpulmonata</taxon>
        <taxon>Sacoglossa</taxon>
        <taxon>Placobranchoidea</taxon>
        <taxon>Plakobranchidae</taxon>
        <taxon>Plakobranchus</taxon>
    </lineage>
</organism>
<dbReference type="GO" id="GO:0051015">
    <property type="term" value="F:actin filament binding"/>
    <property type="evidence" value="ECO:0007669"/>
    <property type="project" value="TreeGrafter"/>
</dbReference>
<keyword evidence="4" id="KW-0112">Calmodulin-binding</keyword>
<feature type="domain" description="Myosin motor" evidence="12">
    <location>
        <begin position="1"/>
        <end position="582"/>
    </location>
</feature>
<dbReference type="Gene3D" id="1.20.5.190">
    <property type="match status" value="3"/>
</dbReference>
<feature type="region of interest" description="Disordered" evidence="11">
    <location>
        <begin position="414"/>
        <end position="453"/>
    </location>
</feature>
<dbReference type="PANTHER" id="PTHR13140">
    <property type="entry name" value="MYOSIN"/>
    <property type="match status" value="1"/>
</dbReference>
<evidence type="ECO:0000256" key="6">
    <source>
        <dbReference type="ARBA" id="ARBA00023123"/>
    </source>
</evidence>
<dbReference type="GO" id="GO:0016020">
    <property type="term" value="C:membrane"/>
    <property type="evidence" value="ECO:0007669"/>
    <property type="project" value="TreeGrafter"/>
</dbReference>
<proteinExistence type="inferred from homology"/>
<evidence type="ECO:0000313" key="13">
    <source>
        <dbReference type="EMBL" id="GFO41089.1"/>
    </source>
</evidence>
<dbReference type="CDD" id="cd01380">
    <property type="entry name" value="MYSc_Myo5"/>
    <property type="match status" value="1"/>
</dbReference>
<dbReference type="AlphaFoldDB" id="A0AAV4DA91"/>
<feature type="compositionally biased region" description="Polar residues" evidence="11">
    <location>
        <begin position="926"/>
        <end position="940"/>
    </location>
</feature>
<dbReference type="GO" id="GO:0005737">
    <property type="term" value="C:cytoplasm"/>
    <property type="evidence" value="ECO:0007669"/>
    <property type="project" value="TreeGrafter"/>
</dbReference>
<dbReference type="InterPro" id="IPR027417">
    <property type="entry name" value="P-loop_NTPase"/>
</dbReference>
<keyword evidence="14" id="KW-1185">Reference proteome</keyword>
<dbReference type="PROSITE" id="PS51456">
    <property type="entry name" value="MYOSIN_MOTOR"/>
    <property type="match status" value="1"/>
</dbReference>
<evidence type="ECO:0000256" key="3">
    <source>
        <dbReference type="ARBA" id="ARBA00022840"/>
    </source>
</evidence>
<evidence type="ECO:0000256" key="7">
    <source>
        <dbReference type="ARBA" id="ARBA00023175"/>
    </source>
</evidence>
<keyword evidence="6 9" id="KW-0518">Myosin</keyword>
<dbReference type="EMBL" id="BLXT01007665">
    <property type="protein sequence ID" value="GFO41089.1"/>
    <property type="molecule type" value="Genomic_DNA"/>
</dbReference>
<dbReference type="Pfam" id="PF00612">
    <property type="entry name" value="IQ"/>
    <property type="match status" value="4"/>
</dbReference>
<evidence type="ECO:0000256" key="1">
    <source>
        <dbReference type="ARBA" id="ARBA00022737"/>
    </source>
</evidence>
<comment type="similarity">
    <text evidence="9">Belongs to the TRAFAC class myosin-kinesin ATPase superfamily. Myosin family.</text>
</comment>
<keyword evidence="1" id="KW-0677">Repeat</keyword>
<dbReference type="Gene3D" id="3.40.850.10">
    <property type="entry name" value="Kinesin motor domain"/>
    <property type="match status" value="1"/>
</dbReference>
<keyword evidence="2" id="KW-0547">Nucleotide-binding</keyword>
<protein>
    <submittedName>
        <fullName evidence="13">Myosin-vb</fullName>
    </submittedName>
</protein>
<keyword evidence="5 10" id="KW-0175">Coiled coil</keyword>
<dbReference type="PRINTS" id="PR00193">
    <property type="entry name" value="MYOSINHEAVY"/>
</dbReference>